<evidence type="ECO:0000256" key="2">
    <source>
        <dbReference type="ARBA" id="ARBA00022679"/>
    </source>
</evidence>
<dbReference type="CDD" id="cd02517">
    <property type="entry name" value="CMP-KDO-Synthetase"/>
    <property type="match status" value="1"/>
</dbReference>
<dbReference type="NCBIfam" id="NF009905">
    <property type="entry name" value="PRK13368.1"/>
    <property type="match status" value="1"/>
</dbReference>
<comment type="pathway">
    <text evidence="5">Nucleotide-sugar biosynthesis; CMP-3-deoxy-D-manno-octulosonate biosynthesis; CMP-3-deoxy-D-manno-octulosonate from 3-deoxy-D-manno-octulosonate and CTP: step 1/1.</text>
</comment>
<dbReference type="EMBL" id="CP120682">
    <property type="protein sequence ID" value="WKN38309.1"/>
    <property type="molecule type" value="Genomic_DNA"/>
</dbReference>
<protein>
    <recommendedName>
        <fullName evidence="5">3-deoxy-manno-octulosonate cytidylyltransferase</fullName>
        <ecNumber evidence="5">2.7.7.38</ecNumber>
    </recommendedName>
    <alternativeName>
        <fullName evidence="5">CMP-2-keto-3-deoxyoctulosonic acid synthase</fullName>
        <shortName evidence="5">CKS</shortName>
        <shortName evidence="5">CMP-KDO synthase</shortName>
    </alternativeName>
</protein>
<keyword evidence="5" id="KW-0963">Cytoplasm</keyword>
<dbReference type="GO" id="GO:0009103">
    <property type="term" value="P:lipopolysaccharide biosynthetic process"/>
    <property type="evidence" value="ECO:0007669"/>
    <property type="project" value="UniProtKB-UniRule"/>
</dbReference>
<dbReference type="Pfam" id="PF02348">
    <property type="entry name" value="CTP_transf_3"/>
    <property type="match status" value="1"/>
</dbReference>
<name>A0AA49GUC0_9BACT</name>
<dbReference type="EC" id="2.7.7.38" evidence="5"/>
<evidence type="ECO:0000313" key="6">
    <source>
        <dbReference type="EMBL" id="WKN38309.1"/>
    </source>
</evidence>
<reference evidence="6" key="1">
    <citation type="journal article" date="2023" name="Comput. Struct. Biotechnol. J.">
        <title>Discovery of a novel marine Bacteroidetes with a rich repertoire of carbohydrate-active enzymes.</title>
        <authorList>
            <person name="Chen B."/>
            <person name="Liu G."/>
            <person name="Chen Q."/>
            <person name="Wang H."/>
            <person name="Liu L."/>
            <person name="Tang K."/>
        </authorList>
    </citation>
    <scope>NUCLEOTIDE SEQUENCE</scope>
    <source>
        <strain evidence="6">TK19036</strain>
    </source>
</reference>
<keyword evidence="2 5" id="KW-0808">Transferase</keyword>
<accession>A0AA49GUC0</accession>
<dbReference type="HAMAP" id="MF_00057">
    <property type="entry name" value="KdsB"/>
    <property type="match status" value="1"/>
</dbReference>
<dbReference type="InterPro" id="IPR029044">
    <property type="entry name" value="Nucleotide-diphossugar_trans"/>
</dbReference>
<evidence type="ECO:0000256" key="4">
    <source>
        <dbReference type="ARBA" id="ARBA00022985"/>
    </source>
</evidence>
<comment type="subcellular location">
    <subcellularLocation>
        <location evidence="5">Cytoplasm</location>
    </subcellularLocation>
    <subcellularLocation>
        <location evidence="1">Membrane</location>
    </subcellularLocation>
</comment>
<dbReference type="FunFam" id="3.90.550.10:FF:000011">
    <property type="entry name" value="3-deoxy-manno-octulosonate cytidylyltransferase"/>
    <property type="match status" value="1"/>
</dbReference>
<dbReference type="GO" id="GO:0008690">
    <property type="term" value="F:3-deoxy-manno-octulosonate cytidylyltransferase activity"/>
    <property type="evidence" value="ECO:0007669"/>
    <property type="project" value="UniProtKB-UniRule"/>
</dbReference>
<comment type="similarity">
    <text evidence="5">Belongs to the KdsB family.</text>
</comment>
<dbReference type="InterPro" id="IPR004528">
    <property type="entry name" value="KdsB"/>
</dbReference>
<proteinExistence type="inferred from homology"/>
<evidence type="ECO:0000256" key="1">
    <source>
        <dbReference type="ARBA" id="ARBA00004370"/>
    </source>
</evidence>
<dbReference type="GO" id="GO:0033468">
    <property type="term" value="P:CMP-keto-3-deoxy-D-manno-octulosonic acid biosynthetic process"/>
    <property type="evidence" value="ECO:0007669"/>
    <property type="project" value="UniProtKB-UniRule"/>
</dbReference>
<comment type="catalytic activity">
    <reaction evidence="5">
        <text>3-deoxy-alpha-D-manno-oct-2-ulosonate + CTP = CMP-3-deoxy-beta-D-manno-octulosonate + diphosphate</text>
        <dbReference type="Rhea" id="RHEA:23448"/>
        <dbReference type="ChEBI" id="CHEBI:33019"/>
        <dbReference type="ChEBI" id="CHEBI:37563"/>
        <dbReference type="ChEBI" id="CHEBI:85986"/>
        <dbReference type="ChEBI" id="CHEBI:85987"/>
        <dbReference type="EC" id="2.7.7.38"/>
    </reaction>
</comment>
<sequence>MKILGIIPARWASSRFPQKVLADIGGKSMVQRVYEQALQSEKLSKVIIATDHPEIQQHVKNFGGEVCMTSPDHPSGTDRCREALDLQSESYDYVVNIQGDEPFVQPEAINELASLLDGQTQLGTLVSEVHDASVLSNPNMMKVIFNVQHEAIYFSRTAIPYLRDVPPDEWLQRHTFYKHVHLYAYRADILREITKLPVSTLEKAESLEQLRWIENGYTIKVGITHHESLSVDTPADLQKAKQAMGFA</sequence>
<evidence type="ECO:0000256" key="3">
    <source>
        <dbReference type="ARBA" id="ARBA00022695"/>
    </source>
</evidence>
<keyword evidence="3 5" id="KW-0548">Nucleotidyltransferase</keyword>
<dbReference type="GO" id="GO:0016020">
    <property type="term" value="C:membrane"/>
    <property type="evidence" value="ECO:0007669"/>
    <property type="project" value="UniProtKB-SubCell"/>
</dbReference>
<dbReference type="NCBIfam" id="NF003950">
    <property type="entry name" value="PRK05450.1-3"/>
    <property type="match status" value="1"/>
</dbReference>
<dbReference type="SUPFAM" id="SSF53448">
    <property type="entry name" value="Nucleotide-diphospho-sugar transferases"/>
    <property type="match status" value="1"/>
</dbReference>
<dbReference type="PANTHER" id="PTHR42866:SF2">
    <property type="entry name" value="3-DEOXY-MANNO-OCTULOSONATE CYTIDYLYLTRANSFERASE, MITOCHONDRIAL"/>
    <property type="match status" value="1"/>
</dbReference>
<dbReference type="GO" id="GO:0005829">
    <property type="term" value="C:cytosol"/>
    <property type="evidence" value="ECO:0007669"/>
    <property type="project" value="TreeGrafter"/>
</dbReference>
<dbReference type="NCBIfam" id="NF003952">
    <property type="entry name" value="PRK05450.1-5"/>
    <property type="match status" value="1"/>
</dbReference>
<dbReference type="PANTHER" id="PTHR42866">
    <property type="entry name" value="3-DEOXY-MANNO-OCTULOSONATE CYTIDYLYLTRANSFERASE"/>
    <property type="match status" value="1"/>
</dbReference>
<dbReference type="InterPro" id="IPR003329">
    <property type="entry name" value="Cytidylyl_trans"/>
</dbReference>
<gene>
    <name evidence="5 6" type="primary">kdsB</name>
    <name evidence="6" type="ORF">K4G66_06285</name>
</gene>
<dbReference type="Gene3D" id="3.90.550.10">
    <property type="entry name" value="Spore Coat Polysaccharide Biosynthesis Protein SpsA, Chain A"/>
    <property type="match status" value="1"/>
</dbReference>
<organism evidence="6">
    <name type="scientific">Roseihalotalea indica</name>
    <dbReference type="NCBI Taxonomy" id="2867963"/>
    <lineage>
        <taxon>Bacteria</taxon>
        <taxon>Pseudomonadati</taxon>
        <taxon>Bacteroidota</taxon>
        <taxon>Cytophagia</taxon>
        <taxon>Cytophagales</taxon>
        <taxon>Catalimonadaceae</taxon>
        <taxon>Roseihalotalea</taxon>
    </lineage>
</organism>
<reference evidence="6" key="2">
    <citation type="journal article" date="2024" name="Antonie Van Leeuwenhoek">
        <title>Roseihalotalea indica gen. nov., sp. nov., a halophilic Bacteroidetes from mesopelagic Southwest Indian Ocean with higher carbohydrate metabolic potential.</title>
        <authorList>
            <person name="Chen B."/>
            <person name="Zhang M."/>
            <person name="Lin D."/>
            <person name="Ye J."/>
            <person name="Tang K."/>
        </authorList>
    </citation>
    <scope>NUCLEOTIDE SEQUENCE</scope>
    <source>
        <strain evidence="6">TK19036</strain>
    </source>
</reference>
<dbReference type="NCBIfam" id="TIGR00466">
    <property type="entry name" value="kdsB"/>
    <property type="match status" value="1"/>
</dbReference>
<evidence type="ECO:0000256" key="5">
    <source>
        <dbReference type="HAMAP-Rule" id="MF_00057"/>
    </source>
</evidence>
<comment type="function">
    <text evidence="5">Activates KDO (a required 8-carbon sugar) for incorporation into bacterial lipopolysaccharide in Gram-negative bacteria.</text>
</comment>
<keyword evidence="4 5" id="KW-0448">Lipopolysaccharide biosynthesis</keyword>
<dbReference type="AlphaFoldDB" id="A0AA49GUC0"/>